<accession>A0A0G4FQC0</accession>
<evidence type="ECO:0000313" key="3">
    <source>
        <dbReference type="EMBL" id="CEM16475.1"/>
    </source>
</evidence>
<gene>
    <name evidence="3" type="ORF">Cvel_3616</name>
</gene>
<name>A0A0G4FQC0_9ALVE</name>
<sequence length="499" mass="55349">MVSLQEACRFDDAALQQKIWSSSFGYEKDEAVKGFWKRVIQAYCREKGCIKVSPGDVYRLWEEDSHPTHPGANVRKFQLVNRIFAAFQQEAQANGSPAFIIPKEGAVVQGPKSSIATVFSTACSLLGYSAKAKEWGDDSVAIVREKLESLRRDFCSALARSGTQQTPQRDRAPGFYFRSLVPGSFLISEDQLREFLEDRLGDSLDLAHFVWYLTDKSNQSQDFRAETVTSPEYPEARGLKIALSHDSVRGWKVGEKDRAAVCNDYAVRRIEDHVVFLEERKARIEAELRDSIAQKQAQEKKIKILLRRKGCEQKIETAKEKIETLKDQKERLESAEIQGITVDALQVGILAVDAHRPALQQVEAVLQRVEEQREEGQMFDDLFAQAGNEITGDEEALEAELAKLEAKYGSGENPQPAPATPAPPRGRETETERERIPSTLPPETTAAAAAAATGETTDPQRSAPSDPLPRLPDVPVSPPSLPNAVAQPGGELKREPVPS</sequence>
<reference evidence="3" key="1">
    <citation type="submission" date="2014-11" db="EMBL/GenBank/DDBJ databases">
        <authorList>
            <person name="Otto D Thomas"/>
            <person name="Naeem Raeece"/>
        </authorList>
    </citation>
    <scope>NUCLEOTIDE SEQUENCE</scope>
</reference>
<feature type="compositionally biased region" description="Low complexity" evidence="2">
    <location>
        <begin position="443"/>
        <end position="457"/>
    </location>
</feature>
<dbReference type="Pfam" id="PF03357">
    <property type="entry name" value="Snf7"/>
    <property type="match status" value="1"/>
</dbReference>
<proteinExistence type="predicted"/>
<dbReference type="PANTHER" id="PTHR22761">
    <property type="entry name" value="CHARGED MULTIVESICULAR BODY PROTEIN"/>
    <property type="match status" value="1"/>
</dbReference>
<protein>
    <submittedName>
        <fullName evidence="3">Uncharacterized protein</fullName>
    </submittedName>
</protein>
<keyword evidence="1" id="KW-0175">Coiled coil</keyword>
<feature type="region of interest" description="Disordered" evidence="2">
    <location>
        <begin position="408"/>
        <end position="499"/>
    </location>
</feature>
<evidence type="ECO:0000256" key="1">
    <source>
        <dbReference type="SAM" id="Coils"/>
    </source>
</evidence>
<feature type="compositionally biased region" description="Pro residues" evidence="2">
    <location>
        <begin position="415"/>
        <end position="424"/>
    </location>
</feature>
<organism evidence="3">
    <name type="scientific">Chromera velia CCMP2878</name>
    <dbReference type="NCBI Taxonomy" id="1169474"/>
    <lineage>
        <taxon>Eukaryota</taxon>
        <taxon>Sar</taxon>
        <taxon>Alveolata</taxon>
        <taxon>Colpodellida</taxon>
        <taxon>Chromeraceae</taxon>
        <taxon>Chromera</taxon>
    </lineage>
</organism>
<feature type="coiled-coil region" evidence="1">
    <location>
        <begin position="267"/>
        <end position="338"/>
    </location>
</feature>
<dbReference type="GO" id="GO:0005771">
    <property type="term" value="C:multivesicular body"/>
    <property type="evidence" value="ECO:0007669"/>
    <property type="project" value="TreeGrafter"/>
</dbReference>
<feature type="compositionally biased region" description="Pro residues" evidence="2">
    <location>
        <begin position="466"/>
        <end position="481"/>
    </location>
</feature>
<dbReference type="GO" id="GO:0032511">
    <property type="term" value="P:late endosome to vacuole transport via multivesicular body sorting pathway"/>
    <property type="evidence" value="ECO:0007669"/>
    <property type="project" value="TreeGrafter"/>
</dbReference>
<dbReference type="InterPro" id="IPR005024">
    <property type="entry name" value="Snf7_fam"/>
</dbReference>
<feature type="compositionally biased region" description="Basic and acidic residues" evidence="2">
    <location>
        <begin position="425"/>
        <end position="436"/>
    </location>
</feature>
<dbReference type="AlphaFoldDB" id="A0A0G4FQC0"/>
<dbReference type="VEuPathDB" id="CryptoDB:Cvel_3616"/>
<dbReference type="EMBL" id="CDMZ01000539">
    <property type="protein sequence ID" value="CEM16475.1"/>
    <property type="molecule type" value="Genomic_DNA"/>
</dbReference>
<dbReference type="GO" id="GO:0006900">
    <property type="term" value="P:vesicle budding from membrane"/>
    <property type="evidence" value="ECO:0007669"/>
    <property type="project" value="TreeGrafter"/>
</dbReference>
<evidence type="ECO:0000256" key="2">
    <source>
        <dbReference type="SAM" id="MobiDB-lite"/>
    </source>
</evidence>